<dbReference type="GO" id="GO:0003677">
    <property type="term" value="F:DNA binding"/>
    <property type="evidence" value="ECO:0007669"/>
    <property type="project" value="UniProtKB-KW"/>
</dbReference>
<dbReference type="EMBL" id="SDMP01000021">
    <property type="protein sequence ID" value="RYQ81080.1"/>
    <property type="molecule type" value="Genomic_DNA"/>
</dbReference>
<evidence type="ECO:0000256" key="9">
    <source>
        <dbReference type="SAM" id="MobiDB-lite"/>
    </source>
</evidence>
<evidence type="ECO:0000313" key="13">
    <source>
        <dbReference type="Proteomes" id="UP000289738"/>
    </source>
</evidence>
<dbReference type="InterPro" id="IPR008580">
    <property type="entry name" value="PPPDE_dom"/>
</dbReference>
<feature type="domain" description="PPPDE" evidence="11">
    <location>
        <begin position="337"/>
        <end position="474"/>
    </location>
</feature>
<dbReference type="InterPro" id="IPR001471">
    <property type="entry name" value="AP2/ERF_dom"/>
</dbReference>
<gene>
    <name evidence="12" type="ORF">Ahy_Scaffold1g107088</name>
</gene>
<evidence type="ECO:0000256" key="8">
    <source>
        <dbReference type="ARBA" id="ARBA00023242"/>
    </source>
</evidence>
<organism evidence="12 13">
    <name type="scientific">Arachis hypogaea</name>
    <name type="common">Peanut</name>
    <dbReference type="NCBI Taxonomy" id="3818"/>
    <lineage>
        <taxon>Eukaryota</taxon>
        <taxon>Viridiplantae</taxon>
        <taxon>Streptophyta</taxon>
        <taxon>Embryophyta</taxon>
        <taxon>Tracheophyta</taxon>
        <taxon>Spermatophyta</taxon>
        <taxon>Magnoliopsida</taxon>
        <taxon>eudicotyledons</taxon>
        <taxon>Gunneridae</taxon>
        <taxon>Pentapetalae</taxon>
        <taxon>rosids</taxon>
        <taxon>fabids</taxon>
        <taxon>Fabales</taxon>
        <taxon>Fabaceae</taxon>
        <taxon>Papilionoideae</taxon>
        <taxon>50 kb inversion clade</taxon>
        <taxon>dalbergioids sensu lato</taxon>
        <taxon>Dalbergieae</taxon>
        <taxon>Pterocarpus clade</taxon>
        <taxon>Arachis</taxon>
    </lineage>
</organism>
<dbReference type="AlphaFoldDB" id="A0A444WUK7"/>
<feature type="compositionally biased region" description="Low complexity" evidence="9">
    <location>
        <begin position="76"/>
        <end position="87"/>
    </location>
</feature>
<dbReference type="GO" id="GO:0005634">
    <property type="term" value="C:nucleus"/>
    <property type="evidence" value="ECO:0007669"/>
    <property type="project" value="UniProtKB-SubCell"/>
</dbReference>
<dbReference type="SMART" id="SM00380">
    <property type="entry name" value="AP2"/>
    <property type="match status" value="1"/>
</dbReference>
<feature type="region of interest" description="Disordered" evidence="9">
    <location>
        <begin position="182"/>
        <end position="212"/>
    </location>
</feature>
<dbReference type="FunFam" id="3.30.730.10:FF:000001">
    <property type="entry name" value="Ethylene-responsive transcription factor 2"/>
    <property type="match status" value="1"/>
</dbReference>
<keyword evidence="13" id="KW-1185">Reference proteome</keyword>
<dbReference type="PROSITE" id="PS51858">
    <property type="entry name" value="PPPDE"/>
    <property type="match status" value="1"/>
</dbReference>
<protein>
    <recommendedName>
        <fullName evidence="14">AP2/ERF domain-containing protein</fullName>
    </recommendedName>
</protein>
<feature type="region of interest" description="Disordered" evidence="9">
    <location>
        <begin position="258"/>
        <end position="281"/>
    </location>
</feature>
<dbReference type="Proteomes" id="UP000289738">
    <property type="component" value="Unassembled WGS sequence"/>
</dbReference>
<dbReference type="GO" id="GO:0003700">
    <property type="term" value="F:DNA-binding transcription factor activity"/>
    <property type="evidence" value="ECO:0007669"/>
    <property type="project" value="InterPro"/>
</dbReference>
<dbReference type="InterPro" id="IPR016177">
    <property type="entry name" value="DNA-bd_dom_sf"/>
</dbReference>
<dbReference type="GO" id="GO:0101005">
    <property type="term" value="F:deubiquitinase activity"/>
    <property type="evidence" value="ECO:0007669"/>
    <property type="project" value="TreeGrafter"/>
</dbReference>
<keyword evidence="7" id="KW-0804">Transcription</keyword>
<dbReference type="Gene3D" id="3.30.730.10">
    <property type="entry name" value="AP2/ERF domain"/>
    <property type="match status" value="1"/>
</dbReference>
<dbReference type="PANTHER" id="PTHR12378">
    <property type="entry name" value="DESUMOYLATING ISOPEPTIDASE"/>
    <property type="match status" value="1"/>
</dbReference>
<keyword evidence="4" id="KW-0378">Hydrolase</keyword>
<dbReference type="InterPro" id="IPR042266">
    <property type="entry name" value="PPPDE_sf"/>
</dbReference>
<comment type="caution">
    <text evidence="12">The sequence shown here is derived from an EMBL/GenBank/DDBJ whole genome shotgun (WGS) entry which is preliminary data.</text>
</comment>
<evidence type="ECO:0000256" key="6">
    <source>
        <dbReference type="ARBA" id="ARBA00023125"/>
    </source>
</evidence>
<feature type="region of interest" description="Disordered" evidence="9">
    <location>
        <begin position="104"/>
        <end position="123"/>
    </location>
</feature>
<comment type="similarity">
    <text evidence="2">Belongs to the DeSI family.</text>
</comment>
<evidence type="ECO:0000256" key="7">
    <source>
        <dbReference type="ARBA" id="ARBA00023163"/>
    </source>
</evidence>
<accession>A0A444WUK7</accession>
<feature type="domain" description="AP2/ERF" evidence="10">
    <location>
        <begin position="118"/>
        <end position="176"/>
    </location>
</feature>
<evidence type="ECO:0000256" key="4">
    <source>
        <dbReference type="ARBA" id="ARBA00022801"/>
    </source>
</evidence>
<dbReference type="GO" id="GO:0016579">
    <property type="term" value="P:protein deubiquitination"/>
    <property type="evidence" value="ECO:0007669"/>
    <property type="project" value="TreeGrafter"/>
</dbReference>
<dbReference type="STRING" id="3818.A0A444WUK7"/>
<reference evidence="12 13" key="1">
    <citation type="submission" date="2019-01" db="EMBL/GenBank/DDBJ databases">
        <title>Sequencing of cultivated peanut Arachis hypogaea provides insights into genome evolution and oil improvement.</title>
        <authorList>
            <person name="Chen X."/>
        </authorList>
    </citation>
    <scope>NUCLEOTIDE SEQUENCE [LARGE SCALE GENOMIC DNA]</scope>
    <source>
        <strain evidence="13">cv. Fuhuasheng</strain>
        <tissue evidence="12">Leaves</tissue>
    </source>
</reference>
<evidence type="ECO:0000256" key="3">
    <source>
        <dbReference type="ARBA" id="ARBA00022670"/>
    </source>
</evidence>
<dbReference type="Gene3D" id="3.90.1720.30">
    <property type="entry name" value="PPPDE domains"/>
    <property type="match status" value="1"/>
</dbReference>
<sequence length="571" mass="63684">MANPAELSALNQIKIHLLGELSPLPHNSSFSFQFYQTNPTTSSSSSSSSSSSASVNQYFNCNEVVNNLETPRSKPHSSASSSNRKPSLQISLPKKTEWIQFGEEKEISKSSEQQKKKHYRGVRQRPWGKYAAEIRDPNKRGSRVWLGTFDTAIDAAKAYDRAAFKLRGSKAILNFPLEAGADDRKRPRQEEEVEEKPVVKKEKMEESSDVSGVRDIPLTPSSWTGFWDADVTVLTMAVTITPITVGILTNITAAKWPKPPSHHNHHSHYSNPSLRGKEGATTSSLPNSCSISIPILILIIFPTPPIFKELFLLTTMRLFPLSIRSQREQNSDQKSRVTVYLNVYDLIPINNYLYFFGLGVFHSGIEVHGMEYGFGAHEYASSGVFEVEPRSCPGFIFRRSVLLGSTDMSKSEFRSFIERLAEKYHGDTYHLIAKNCNHFTDEVSQQLTGKPIPAWVNRLAHVGSFCSCLLPQSLQVAAVRHLPECLTYSDDDGSKSDGLSLSVESEDEDSNHHLLTAPNGDIAFLKEKPVRVARETEDNSVLYILSCKCQYGPDDTVVDIRIAGVGILFHP</sequence>
<dbReference type="Pfam" id="PF05903">
    <property type="entry name" value="Peptidase_C97"/>
    <property type="match status" value="1"/>
</dbReference>
<dbReference type="PRINTS" id="PR00367">
    <property type="entry name" value="ETHRSPELEMNT"/>
</dbReference>
<dbReference type="PANTHER" id="PTHR12378:SF10">
    <property type="entry name" value="OS04G0548000 PROTEIN"/>
    <property type="match status" value="1"/>
</dbReference>
<dbReference type="PROSITE" id="PS51032">
    <property type="entry name" value="AP2_ERF"/>
    <property type="match status" value="1"/>
</dbReference>
<dbReference type="SUPFAM" id="SSF54171">
    <property type="entry name" value="DNA-binding domain"/>
    <property type="match status" value="1"/>
</dbReference>
<keyword evidence="6" id="KW-0238">DNA-binding</keyword>
<evidence type="ECO:0008006" key="14">
    <source>
        <dbReference type="Google" id="ProtNLM"/>
    </source>
</evidence>
<keyword evidence="5" id="KW-0805">Transcription regulation</keyword>
<proteinExistence type="inferred from homology"/>
<dbReference type="GO" id="GO:0006508">
    <property type="term" value="P:proteolysis"/>
    <property type="evidence" value="ECO:0007669"/>
    <property type="project" value="UniProtKB-KW"/>
</dbReference>
<keyword evidence="8" id="KW-0539">Nucleus</keyword>
<dbReference type="Pfam" id="PF00847">
    <property type="entry name" value="AP2"/>
    <property type="match status" value="1"/>
</dbReference>
<feature type="compositionally biased region" description="Basic and acidic residues" evidence="9">
    <location>
        <begin position="182"/>
        <end position="206"/>
    </location>
</feature>
<dbReference type="InterPro" id="IPR036955">
    <property type="entry name" value="AP2/ERF_dom_sf"/>
</dbReference>
<dbReference type="SMART" id="SM01179">
    <property type="entry name" value="DUF862"/>
    <property type="match status" value="1"/>
</dbReference>
<feature type="region of interest" description="Disordered" evidence="9">
    <location>
        <begin position="68"/>
        <end position="89"/>
    </location>
</feature>
<evidence type="ECO:0000313" key="12">
    <source>
        <dbReference type="EMBL" id="RYQ81080.1"/>
    </source>
</evidence>
<name>A0A444WUK7_ARAHY</name>
<keyword evidence="3" id="KW-0645">Protease</keyword>
<feature type="region of interest" description="Disordered" evidence="9">
    <location>
        <begin position="491"/>
        <end position="510"/>
    </location>
</feature>
<comment type="subcellular location">
    <subcellularLocation>
        <location evidence="1">Nucleus</location>
    </subcellularLocation>
</comment>
<evidence type="ECO:0000259" key="11">
    <source>
        <dbReference type="PROSITE" id="PS51858"/>
    </source>
</evidence>
<evidence type="ECO:0000256" key="5">
    <source>
        <dbReference type="ARBA" id="ARBA00023015"/>
    </source>
</evidence>
<evidence type="ECO:0000256" key="1">
    <source>
        <dbReference type="ARBA" id="ARBA00004123"/>
    </source>
</evidence>
<feature type="compositionally biased region" description="Basic and acidic residues" evidence="9">
    <location>
        <begin position="104"/>
        <end position="114"/>
    </location>
</feature>
<dbReference type="CDD" id="cd00018">
    <property type="entry name" value="AP2"/>
    <property type="match status" value="1"/>
</dbReference>
<evidence type="ECO:0000259" key="10">
    <source>
        <dbReference type="PROSITE" id="PS51032"/>
    </source>
</evidence>
<evidence type="ECO:0000256" key="2">
    <source>
        <dbReference type="ARBA" id="ARBA00008140"/>
    </source>
</evidence>